<dbReference type="AlphaFoldDB" id="A0A9Q3EJI1"/>
<dbReference type="OrthoDB" id="2157866at2759"/>
<dbReference type="EMBL" id="AVOT02028614">
    <property type="protein sequence ID" value="MBW0521152.1"/>
    <property type="molecule type" value="Genomic_DNA"/>
</dbReference>
<name>A0A9Q3EJI1_9BASI</name>
<feature type="region of interest" description="Disordered" evidence="1">
    <location>
        <begin position="1"/>
        <end position="45"/>
    </location>
</feature>
<gene>
    <name evidence="2" type="ORF">O181_060867</name>
</gene>
<accession>A0A9Q3EJI1</accession>
<sequence>MIQGQKQDLFQTNAERFRPNDPEAVGLGERSTQEPELSVHPSRISSPINRNIPPLRLNIMLLHLRVTLTVIQCVYKCTNLLSKLKKSLQNSKQAMRG</sequence>
<evidence type="ECO:0000313" key="2">
    <source>
        <dbReference type="EMBL" id="MBW0521152.1"/>
    </source>
</evidence>
<evidence type="ECO:0000313" key="3">
    <source>
        <dbReference type="Proteomes" id="UP000765509"/>
    </source>
</evidence>
<feature type="compositionally biased region" description="Polar residues" evidence="1">
    <location>
        <begin position="1"/>
        <end position="14"/>
    </location>
</feature>
<proteinExistence type="predicted"/>
<keyword evidence="3" id="KW-1185">Reference proteome</keyword>
<organism evidence="2 3">
    <name type="scientific">Austropuccinia psidii MF-1</name>
    <dbReference type="NCBI Taxonomy" id="1389203"/>
    <lineage>
        <taxon>Eukaryota</taxon>
        <taxon>Fungi</taxon>
        <taxon>Dikarya</taxon>
        <taxon>Basidiomycota</taxon>
        <taxon>Pucciniomycotina</taxon>
        <taxon>Pucciniomycetes</taxon>
        <taxon>Pucciniales</taxon>
        <taxon>Sphaerophragmiaceae</taxon>
        <taxon>Austropuccinia</taxon>
    </lineage>
</organism>
<protein>
    <submittedName>
        <fullName evidence="2">Uncharacterized protein</fullName>
    </submittedName>
</protein>
<reference evidence="2" key="1">
    <citation type="submission" date="2021-03" db="EMBL/GenBank/DDBJ databases">
        <title>Draft genome sequence of rust myrtle Austropuccinia psidii MF-1, a brazilian biotype.</title>
        <authorList>
            <person name="Quecine M.C."/>
            <person name="Pachon D.M.R."/>
            <person name="Bonatelli M.L."/>
            <person name="Correr F.H."/>
            <person name="Franceschini L.M."/>
            <person name="Leite T.F."/>
            <person name="Margarido G.R.A."/>
            <person name="Almeida C.A."/>
            <person name="Ferrarezi J.A."/>
            <person name="Labate C.A."/>
        </authorList>
    </citation>
    <scope>NUCLEOTIDE SEQUENCE</scope>
    <source>
        <strain evidence="2">MF-1</strain>
    </source>
</reference>
<comment type="caution">
    <text evidence="2">The sequence shown here is derived from an EMBL/GenBank/DDBJ whole genome shotgun (WGS) entry which is preliminary data.</text>
</comment>
<evidence type="ECO:0000256" key="1">
    <source>
        <dbReference type="SAM" id="MobiDB-lite"/>
    </source>
</evidence>
<dbReference type="Proteomes" id="UP000765509">
    <property type="component" value="Unassembled WGS sequence"/>
</dbReference>